<evidence type="ECO:0000256" key="5">
    <source>
        <dbReference type="ARBA" id="ARBA00022932"/>
    </source>
</evidence>
<dbReference type="Gene3D" id="1.10.150.20">
    <property type="entry name" value="5' to 3' exonuclease, C-terminal subdomain"/>
    <property type="match status" value="1"/>
</dbReference>
<dbReference type="CDD" id="cd01700">
    <property type="entry name" value="PolY_Pol_V_umuC"/>
    <property type="match status" value="1"/>
</dbReference>
<dbReference type="InterPro" id="IPR043128">
    <property type="entry name" value="Rev_trsase/Diguanyl_cyclase"/>
</dbReference>
<protein>
    <submittedName>
        <fullName evidence="7">Y-family DNA polymerase</fullName>
    </submittedName>
</protein>
<organism evidence="7 8">
    <name type="scientific">Limosilactobacillus alvi</name>
    <dbReference type="NCBI Taxonomy" id="990412"/>
    <lineage>
        <taxon>Bacteria</taxon>
        <taxon>Bacillati</taxon>
        <taxon>Bacillota</taxon>
        <taxon>Bacilli</taxon>
        <taxon>Lactobacillales</taxon>
        <taxon>Lactobacillaceae</taxon>
        <taxon>Limosilactobacillus</taxon>
    </lineage>
</organism>
<name>A0ABS2EL77_9LACO</name>
<keyword evidence="3" id="KW-0548">Nucleotidyltransferase</keyword>
<dbReference type="PANTHER" id="PTHR11076:SF35">
    <property type="entry name" value="DNA REPAIR PROTEIN HOMOLOG YOBH"/>
    <property type="match status" value="1"/>
</dbReference>
<dbReference type="PANTHER" id="PTHR11076">
    <property type="entry name" value="DNA REPAIR POLYMERASE UMUC / TRANSFERASE FAMILY MEMBER"/>
    <property type="match status" value="1"/>
</dbReference>
<evidence type="ECO:0000259" key="6">
    <source>
        <dbReference type="PROSITE" id="PS50173"/>
    </source>
</evidence>
<dbReference type="Proteomes" id="UP000776629">
    <property type="component" value="Unassembled WGS sequence"/>
</dbReference>
<dbReference type="EMBL" id="JACJJQ010000001">
    <property type="protein sequence ID" value="MBM6753239.1"/>
    <property type="molecule type" value="Genomic_DNA"/>
</dbReference>
<evidence type="ECO:0000256" key="1">
    <source>
        <dbReference type="ARBA" id="ARBA00010945"/>
    </source>
</evidence>
<dbReference type="InterPro" id="IPR043502">
    <property type="entry name" value="DNA/RNA_pol_sf"/>
</dbReference>
<dbReference type="Pfam" id="PF11799">
    <property type="entry name" value="IMS_C"/>
    <property type="match status" value="1"/>
</dbReference>
<dbReference type="Gene3D" id="3.30.1490.100">
    <property type="entry name" value="DNA polymerase, Y-family, little finger domain"/>
    <property type="match status" value="1"/>
</dbReference>
<dbReference type="Pfam" id="PF00817">
    <property type="entry name" value="IMS"/>
    <property type="match status" value="1"/>
</dbReference>
<evidence type="ECO:0000256" key="4">
    <source>
        <dbReference type="ARBA" id="ARBA00022705"/>
    </source>
</evidence>
<dbReference type="InterPro" id="IPR050116">
    <property type="entry name" value="DNA_polymerase-Y"/>
</dbReference>
<proteinExistence type="inferred from homology"/>
<dbReference type="Gene3D" id="3.30.70.270">
    <property type="match status" value="1"/>
</dbReference>
<comment type="similarity">
    <text evidence="1">Belongs to the DNA polymerase type-Y family.</text>
</comment>
<evidence type="ECO:0000256" key="3">
    <source>
        <dbReference type="ARBA" id="ARBA00022695"/>
    </source>
</evidence>
<dbReference type="Gene3D" id="3.40.1170.60">
    <property type="match status" value="1"/>
</dbReference>
<accession>A0ABS2EL77</accession>
<dbReference type="RefSeq" id="WP_180870962.1">
    <property type="nucleotide sequence ID" value="NZ_JACJJQ010000001.1"/>
</dbReference>
<dbReference type="PROSITE" id="PS50173">
    <property type="entry name" value="UMUC"/>
    <property type="match status" value="1"/>
</dbReference>
<dbReference type="InterPro" id="IPR001126">
    <property type="entry name" value="UmuC"/>
</dbReference>
<feature type="domain" description="UmuC" evidence="6">
    <location>
        <begin position="11"/>
        <end position="202"/>
    </location>
</feature>
<keyword evidence="5" id="KW-0808">Transferase</keyword>
<reference evidence="7 8" key="1">
    <citation type="journal article" date="2021" name="Sci. Rep.">
        <title>The distribution of antibiotic resistance genes in chicken gut microbiota commensals.</title>
        <authorList>
            <person name="Juricova H."/>
            <person name="Matiasovicova J."/>
            <person name="Kubasova T."/>
            <person name="Cejkova D."/>
            <person name="Rychlik I."/>
        </authorList>
    </citation>
    <scope>NUCLEOTIDE SEQUENCE [LARGE SCALE GENOMIC DNA]</scope>
    <source>
        <strain evidence="7 8">An810</strain>
    </source>
</reference>
<sequence length="432" mass="48582">MDYSKEPHGVYLMIDNKSFYATVECTTRNLDPLTTPLVVMSEADNTGSGLILASSPAAKELFDLHNVNRARDLPADDRLLVVPPRMNLYIKKNLEVNAIYQQFIPPEDILPYSIDESLLNLTHSWKLTDNNLYKVIKKIQATVYERLHLVTTIGVGNNPLQAKIALDIYSKHNEERIGVITNNTATQKIWEIENITDVWGINHRMAARLNKIGITSMYQLAHTDPHLLKSEMGQMGIRLYATAWGIDRTVLSHQPLKRDRSIGNSQVLPRDYVKKGEIELVIKEITAQVASRLRARHKQANGVYLGIGYAKGVVDEDGRTGFAHSKKLDVSTADERKLILPILELFEQHWQGQPVRHISVSASRLSERFGEQLNLFQSRAANMAIDVEDTMDRIRQKFGKTAIMKASSLEKGGTFISRSKLVGGHSGGQSFE</sequence>
<evidence type="ECO:0000313" key="7">
    <source>
        <dbReference type="EMBL" id="MBM6753239.1"/>
    </source>
</evidence>
<keyword evidence="2" id="KW-0515">Mutator protein</keyword>
<keyword evidence="4" id="KW-0235">DNA replication</keyword>
<dbReference type="InterPro" id="IPR036775">
    <property type="entry name" value="DNA_pol_Y-fam_lit_finger_sf"/>
</dbReference>
<evidence type="ECO:0000256" key="2">
    <source>
        <dbReference type="ARBA" id="ARBA00022457"/>
    </source>
</evidence>
<gene>
    <name evidence="7" type="ORF">H5993_00455</name>
</gene>
<comment type="caution">
    <text evidence="7">The sequence shown here is derived from an EMBL/GenBank/DDBJ whole genome shotgun (WGS) entry which is preliminary data.</text>
</comment>
<evidence type="ECO:0000313" key="8">
    <source>
        <dbReference type="Proteomes" id="UP000776629"/>
    </source>
</evidence>
<dbReference type="InterPro" id="IPR017961">
    <property type="entry name" value="DNA_pol_Y-fam_little_finger"/>
</dbReference>
<keyword evidence="5" id="KW-0239">DNA-directed DNA polymerase</keyword>
<dbReference type="SUPFAM" id="SSF56672">
    <property type="entry name" value="DNA/RNA polymerases"/>
    <property type="match status" value="1"/>
</dbReference>
<dbReference type="SUPFAM" id="SSF100879">
    <property type="entry name" value="Lesion bypass DNA polymerase (Y-family), little finger domain"/>
    <property type="match status" value="1"/>
</dbReference>
<keyword evidence="8" id="KW-1185">Reference proteome</keyword>